<evidence type="ECO:0000313" key="1">
    <source>
        <dbReference type="EMBL" id="RSL91935.1"/>
    </source>
</evidence>
<dbReference type="Proteomes" id="UP000288429">
    <property type="component" value="Unassembled WGS sequence"/>
</dbReference>
<evidence type="ECO:0000313" key="2">
    <source>
        <dbReference type="Proteomes" id="UP000288429"/>
    </source>
</evidence>
<comment type="caution">
    <text evidence="1">The sequence shown here is derived from an EMBL/GenBank/DDBJ whole genome shotgun (WGS) entry which is preliminary data.</text>
</comment>
<keyword evidence="2" id="KW-1185">Reference proteome</keyword>
<organism evidence="1 2">
    <name type="scientific">Fusarium ambrosium</name>
    <dbReference type="NCBI Taxonomy" id="131363"/>
    <lineage>
        <taxon>Eukaryota</taxon>
        <taxon>Fungi</taxon>
        <taxon>Dikarya</taxon>
        <taxon>Ascomycota</taxon>
        <taxon>Pezizomycotina</taxon>
        <taxon>Sordariomycetes</taxon>
        <taxon>Hypocreomycetidae</taxon>
        <taxon>Hypocreales</taxon>
        <taxon>Nectriaceae</taxon>
        <taxon>Fusarium</taxon>
        <taxon>Fusarium solani species complex</taxon>
    </lineage>
</organism>
<gene>
    <name evidence="1" type="ORF">CDV31_015365</name>
</gene>
<accession>A0A428SQ77</accession>
<protein>
    <recommendedName>
        <fullName evidence="3">J domain-containing protein</fullName>
    </recommendedName>
</protein>
<sequence>MVTGLSPSRHRICAAYETLFALDARYHAEPPLFYHILSLPSTAGMHELATQLARKTAPNYEALENKDKSTTAYRRAEKEIKVLMAVGAVLMDPEVRATYDEEVVQGWKERKVRDVLMKDEMCGERWASREG</sequence>
<dbReference type="AlphaFoldDB" id="A0A428SQ77"/>
<proteinExistence type="predicted"/>
<dbReference type="EMBL" id="NIZV01000399">
    <property type="protein sequence ID" value="RSL91935.1"/>
    <property type="molecule type" value="Genomic_DNA"/>
</dbReference>
<reference evidence="1 2" key="1">
    <citation type="submission" date="2017-06" db="EMBL/GenBank/DDBJ databases">
        <title>Cmopartive genomic analysis of Ambrosia Fusariam Clade fungi.</title>
        <authorList>
            <person name="Stajich J.E."/>
            <person name="Carrillo J."/>
            <person name="Kijimoto T."/>
            <person name="Eskalen A."/>
            <person name="O'Donnell K."/>
            <person name="Kasson M."/>
        </authorList>
    </citation>
    <scope>NUCLEOTIDE SEQUENCE [LARGE SCALE GENOMIC DNA]</scope>
    <source>
        <strain evidence="1 2">NRRL 20438</strain>
    </source>
</reference>
<evidence type="ECO:0008006" key="3">
    <source>
        <dbReference type="Google" id="ProtNLM"/>
    </source>
</evidence>
<name>A0A428SQ77_9HYPO</name>